<dbReference type="EMBL" id="BARU01008091">
    <property type="protein sequence ID" value="GAH36672.1"/>
    <property type="molecule type" value="Genomic_DNA"/>
</dbReference>
<dbReference type="GO" id="GO:0003995">
    <property type="term" value="F:acyl-CoA dehydrogenase activity"/>
    <property type="evidence" value="ECO:0007669"/>
    <property type="project" value="TreeGrafter"/>
</dbReference>
<evidence type="ECO:0000256" key="5">
    <source>
        <dbReference type="ARBA" id="ARBA00023002"/>
    </source>
</evidence>
<dbReference type="AlphaFoldDB" id="X1EVS4"/>
<protein>
    <recommendedName>
        <fullName evidence="6">Acyl-CoA dehydrogenase/oxidase N-terminal domain-containing protein</fullName>
    </recommendedName>
</protein>
<dbReference type="FunFam" id="1.10.540.10:FF:000002">
    <property type="entry name" value="Acyl-CoA dehydrogenase FadE19"/>
    <property type="match status" value="1"/>
</dbReference>
<dbReference type="InterPro" id="IPR013786">
    <property type="entry name" value="AcylCoA_DH/ox_N"/>
</dbReference>
<evidence type="ECO:0000256" key="1">
    <source>
        <dbReference type="ARBA" id="ARBA00001974"/>
    </source>
</evidence>
<evidence type="ECO:0000313" key="7">
    <source>
        <dbReference type="EMBL" id="GAH36672.1"/>
    </source>
</evidence>
<comment type="caution">
    <text evidence="7">The sequence shown here is derived from an EMBL/GenBank/DDBJ whole genome shotgun (WGS) entry which is preliminary data.</text>
</comment>
<dbReference type="PANTHER" id="PTHR43884:SF12">
    <property type="entry name" value="ISOVALERYL-COA DEHYDROGENASE, MITOCHONDRIAL-RELATED"/>
    <property type="match status" value="1"/>
</dbReference>
<dbReference type="Gene3D" id="1.10.540.10">
    <property type="entry name" value="Acyl-CoA dehydrogenase/oxidase, N-terminal domain"/>
    <property type="match status" value="1"/>
</dbReference>
<dbReference type="InterPro" id="IPR037069">
    <property type="entry name" value="AcylCoA_DH/ox_N_sf"/>
</dbReference>
<dbReference type="PANTHER" id="PTHR43884">
    <property type="entry name" value="ACYL-COA DEHYDROGENASE"/>
    <property type="match status" value="1"/>
</dbReference>
<dbReference type="GO" id="GO:0050660">
    <property type="term" value="F:flavin adenine dinucleotide binding"/>
    <property type="evidence" value="ECO:0007669"/>
    <property type="project" value="InterPro"/>
</dbReference>
<accession>X1EVS4</accession>
<sequence length="136" mass="14930">MNFELSEDQQLLKKMVKEFAQKEIAPKAHLFEDKHEFPRELLAKLAELGILGMTVPAEYGGTKTNFLSLIIALEEISHISASLSVIVSVHCSLFCYAIQKFGSEMQKKKYLPKAAKGEIVGAFSLSEPGAGSDAIN</sequence>
<keyword evidence="5" id="KW-0560">Oxidoreductase</keyword>
<reference evidence="7" key="1">
    <citation type="journal article" date="2014" name="Front. Microbiol.">
        <title>High frequency of phylogenetically diverse reductive dehalogenase-homologous genes in deep subseafloor sedimentary metagenomes.</title>
        <authorList>
            <person name="Kawai M."/>
            <person name="Futagami T."/>
            <person name="Toyoda A."/>
            <person name="Takaki Y."/>
            <person name="Nishi S."/>
            <person name="Hori S."/>
            <person name="Arai W."/>
            <person name="Tsubouchi T."/>
            <person name="Morono Y."/>
            <person name="Uchiyama I."/>
            <person name="Ito T."/>
            <person name="Fujiyama A."/>
            <person name="Inagaki F."/>
            <person name="Takami H."/>
        </authorList>
    </citation>
    <scope>NUCLEOTIDE SEQUENCE</scope>
    <source>
        <strain evidence="7">Expedition CK06-06</strain>
    </source>
</reference>
<comment type="cofactor">
    <cofactor evidence="1">
        <name>FAD</name>
        <dbReference type="ChEBI" id="CHEBI:57692"/>
    </cofactor>
</comment>
<gene>
    <name evidence="7" type="ORF">S03H2_15897</name>
</gene>
<evidence type="ECO:0000256" key="2">
    <source>
        <dbReference type="ARBA" id="ARBA00009347"/>
    </source>
</evidence>
<evidence type="ECO:0000256" key="4">
    <source>
        <dbReference type="ARBA" id="ARBA00022827"/>
    </source>
</evidence>
<dbReference type="Pfam" id="PF02771">
    <property type="entry name" value="Acyl-CoA_dh_N"/>
    <property type="match status" value="1"/>
</dbReference>
<comment type="similarity">
    <text evidence="2">Belongs to the acyl-CoA dehydrogenase family.</text>
</comment>
<feature type="domain" description="Acyl-CoA dehydrogenase/oxidase N-terminal" evidence="6">
    <location>
        <begin position="6"/>
        <end position="118"/>
    </location>
</feature>
<keyword evidence="3" id="KW-0285">Flavoprotein</keyword>
<proteinExistence type="inferred from homology"/>
<feature type="non-terminal residue" evidence="7">
    <location>
        <position position="136"/>
    </location>
</feature>
<dbReference type="SUPFAM" id="SSF56645">
    <property type="entry name" value="Acyl-CoA dehydrogenase NM domain-like"/>
    <property type="match status" value="1"/>
</dbReference>
<evidence type="ECO:0000256" key="3">
    <source>
        <dbReference type="ARBA" id="ARBA00022630"/>
    </source>
</evidence>
<name>X1EVS4_9ZZZZ</name>
<dbReference type="InterPro" id="IPR009100">
    <property type="entry name" value="AcylCoA_DH/oxidase_NM_dom_sf"/>
</dbReference>
<keyword evidence="4" id="KW-0274">FAD</keyword>
<organism evidence="7">
    <name type="scientific">marine sediment metagenome</name>
    <dbReference type="NCBI Taxonomy" id="412755"/>
    <lineage>
        <taxon>unclassified sequences</taxon>
        <taxon>metagenomes</taxon>
        <taxon>ecological metagenomes</taxon>
    </lineage>
</organism>
<evidence type="ECO:0000259" key="6">
    <source>
        <dbReference type="Pfam" id="PF02771"/>
    </source>
</evidence>